<reference evidence="2 3" key="1">
    <citation type="journal article" date="2015" name="BMC Genomics">
        <title>Comparative genomics and metabolic profiling of the genus Lysobacter.</title>
        <authorList>
            <person name="de Bruijn I."/>
            <person name="Cheng X."/>
            <person name="de Jager V."/>
            <person name="Exposito R.G."/>
            <person name="Watrous J."/>
            <person name="Patel N."/>
            <person name="Postma J."/>
            <person name="Dorrestein P.C."/>
            <person name="Kobayashi D."/>
            <person name="Raaijmakers J.M."/>
        </authorList>
    </citation>
    <scope>NUCLEOTIDE SEQUENCE [LARGE SCALE GENOMIC DNA]</scope>
    <source>
        <strain evidence="2 3">76</strain>
    </source>
</reference>
<protein>
    <recommendedName>
        <fullName evidence="4">Lipoprotein</fullName>
    </recommendedName>
</protein>
<dbReference type="PATRIC" id="fig|84531.7.peg.1820"/>
<dbReference type="KEGG" id="laq:GLA29479_1849"/>
<proteinExistence type="predicted"/>
<evidence type="ECO:0000313" key="2">
    <source>
        <dbReference type="EMBL" id="ALN80911.1"/>
    </source>
</evidence>
<feature type="chain" id="PRO_5009798119" description="Lipoprotein" evidence="1">
    <location>
        <begin position="23"/>
        <end position="63"/>
    </location>
</feature>
<name>A0A0S2FBI2_LYSAN</name>
<dbReference type="RefSeq" id="WP_057918105.1">
    <property type="nucleotide sequence ID" value="NZ_CP011129.1"/>
</dbReference>
<dbReference type="AlphaFoldDB" id="A0A0S2FBI2"/>
<gene>
    <name evidence="2" type="ORF">LA76x_2781</name>
</gene>
<sequence>MKFRKFALAAVAAVVFCSSAVAGVWPGPCQVCRNAYQACQLDPAAECESEFSRCLIQAGCPLE</sequence>
<organism evidence="2 3">
    <name type="scientific">Lysobacter antibioticus</name>
    <dbReference type="NCBI Taxonomy" id="84531"/>
    <lineage>
        <taxon>Bacteria</taxon>
        <taxon>Pseudomonadati</taxon>
        <taxon>Pseudomonadota</taxon>
        <taxon>Gammaproteobacteria</taxon>
        <taxon>Lysobacterales</taxon>
        <taxon>Lysobacteraceae</taxon>
        <taxon>Lysobacter</taxon>
    </lineage>
</organism>
<keyword evidence="1" id="KW-0732">Signal</keyword>
<keyword evidence="3" id="KW-1185">Reference proteome</keyword>
<dbReference type="OrthoDB" id="6027911at2"/>
<feature type="signal peptide" evidence="1">
    <location>
        <begin position="1"/>
        <end position="22"/>
    </location>
</feature>
<dbReference type="KEGG" id="lab:LA76x_2781"/>
<evidence type="ECO:0000313" key="3">
    <source>
        <dbReference type="Proteomes" id="UP000060787"/>
    </source>
</evidence>
<dbReference type="Proteomes" id="UP000060787">
    <property type="component" value="Chromosome"/>
</dbReference>
<evidence type="ECO:0008006" key="4">
    <source>
        <dbReference type="Google" id="ProtNLM"/>
    </source>
</evidence>
<evidence type="ECO:0000256" key="1">
    <source>
        <dbReference type="SAM" id="SignalP"/>
    </source>
</evidence>
<dbReference type="EMBL" id="CP011129">
    <property type="protein sequence ID" value="ALN80911.1"/>
    <property type="molecule type" value="Genomic_DNA"/>
</dbReference>
<accession>A0A0S2FBI2</accession>